<keyword evidence="1" id="KW-0175">Coiled coil</keyword>
<evidence type="ECO:0000259" key="3">
    <source>
        <dbReference type="SMART" id="SM00343"/>
    </source>
</evidence>
<feature type="coiled-coil region" evidence="1">
    <location>
        <begin position="261"/>
        <end position="288"/>
    </location>
</feature>
<dbReference type="GO" id="GO:0003676">
    <property type="term" value="F:nucleic acid binding"/>
    <property type="evidence" value="ECO:0007669"/>
    <property type="project" value="InterPro"/>
</dbReference>
<reference evidence="4" key="1">
    <citation type="journal article" date="2019" name="Sci. Rep.">
        <title>Draft genome of Tanacetum cinerariifolium, the natural source of mosquito coil.</title>
        <authorList>
            <person name="Yamashiro T."/>
            <person name="Shiraishi A."/>
            <person name="Satake H."/>
            <person name="Nakayama K."/>
        </authorList>
    </citation>
    <scope>NUCLEOTIDE SEQUENCE</scope>
</reference>
<comment type="caution">
    <text evidence="4">The sequence shown here is derived from an EMBL/GenBank/DDBJ whole genome shotgun (WGS) entry which is preliminary data.</text>
</comment>
<sequence>MRTRSSFNLPVESPLNSSTSNPKRRNRRRLKQPFILEESPVDTMADQRTMTKLLRAPTEGYAEAIVVPPILAEQFELKHTLINMMTSNQFFGLEKDNPHDHIRCVSPPMATLSRNFGIIFKDTFQQPQLTTIRDSGFELIAYSDADIAECNDDCKSTSNSINTFEQMAKMSLGKYFPPSMVAKLRNEITNFRQRHDESLFEAWERYKLSIDRCPNHNMLLVTQIDTFYNGLTLRHRDTINAAAAQRSESSSSITSSSDLEIVALKAEMEEINKNLMKKLARKNELKARGTLLMALPDKHQLKFNSHKDAKSFMEAIEKRFGGNTKTKKVYKTLLKQQFENFSGSSSEGLDQIHDRLQKLVSQLEIHGTDLEDKSLNDLFNSIKIYESEVKHSSSLGTDSQNLAFVLSTPVDSTNNSVSAAINVSAVGAKLSASSLLNIDAYDLEEMDLKWQMAMLTMKARKFLQKTGRNLGVNGPTSMGFDMAKVECYNCHRKCHFARECSPQVVSAAKLPILNPNEFDLWKMRIEQYFLMTDYSLWEVILNGDSPIPTRIIEGVVQPVAPTTVEQNLARKNKLKARGTLLMALPDKHHLKFNSHKDAKTLMEAIEKRFGLDQIHDRLQKLVSQLKIHGVSLSQEDVNLKFLRSLPSEWKTHILIWRNKTKLEDKSLDDLFNILKIYESEVKHSSSTSTDSHNLAFVSSTTTDSTTDSVSAAVNVSAVGTKLTASTLPNVDSLSNAVIYSFFASKSFRPQLDNEDLKQIDTGRNLGANGPTSMGFDMTKRRNVPVETSTSNALVSQCDGTGTYDWSYQVEEEPTNFALVTFSSSSSSSNSSSDHEVSSCSKACSKAYSQLPTQYDILTENFCFQGKGSRRTKKACFVCKSVDHLIKDCDFHDRKLAHRPYALRDIHKQYAPVNHSKSPLHTVTTAAPPQSQSVLTTAARSVSAVKPTFSMTRPKLASRAVSKSKSPLRKNLPRRPSSNPSTSPPRVTAVKASAVSAAQDKKGTWGNPQQALRDKGVIDSRCLRHMIGNMSYLSDFEELNGGYVDFGGNPKGGKITGKDV</sequence>
<dbReference type="InterPro" id="IPR001878">
    <property type="entry name" value="Znf_CCHC"/>
</dbReference>
<dbReference type="EMBL" id="BKCJ010000750">
    <property type="protein sequence ID" value="GEU35939.1"/>
    <property type="molecule type" value="Genomic_DNA"/>
</dbReference>
<dbReference type="PANTHER" id="PTHR33223">
    <property type="entry name" value="CCHC-TYPE DOMAIN-CONTAINING PROTEIN"/>
    <property type="match status" value="1"/>
</dbReference>
<dbReference type="Pfam" id="PF03732">
    <property type="entry name" value="Retrotrans_gag"/>
    <property type="match status" value="1"/>
</dbReference>
<feature type="domain" description="CCHC-type" evidence="3">
    <location>
        <begin position="874"/>
        <end position="890"/>
    </location>
</feature>
<protein>
    <recommendedName>
        <fullName evidence="3">CCHC-type domain-containing protein</fullName>
    </recommendedName>
</protein>
<dbReference type="PANTHER" id="PTHR33223:SF11">
    <property type="entry name" value="ELEMENT PROTEIN, PUTATIVE-RELATED"/>
    <property type="match status" value="1"/>
</dbReference>
<dbReference type="AlphaFoldDB" id="A0A6L2JGQ0"/>
<feature type="region of interest" description="Disordered" evidence="2">
    <location>
        <begin position="952"/>
        <end position="986"/>
    </location>
</feature>
<dbReference type="SMART" id="SM00343">
    <property type="entry name" value="ZnF_C2HC"/>
    <property type="match status" value="2"/>
</dbReference>
<feature type="region of interest" description="Disordered" evidence="2">
    <location>
        <begin position="1"/>
        <end position="29"/>
    </location>
</feature>
<dbReference type="Pfam" id="PF14223">
    <property type="entry name" value="Retrotran_gag_2"/>
    <property type="match status" value="1"/>
</dbReference>
<evidence type="ECO:0000256" key="2">
    <source>
        <dbReference type="SAM" id="MobiDB-lite"/>
    </source>
</evidence>
<evidence type="ECO:0000313" key="4">
    <source>
        <dbReference type="EMBL" id="GEU35939.1"/>
    </source>
</evidence>
<feature type="domain" description="CCHC-type" evidence="3">
    <location>
        <begin position="486"/>
        <end position="502"/>
    </location>
</feature>
<feature type="compositionally biased region" description="Polar residues" evidence="2">
    <location>
        <begin position="1"/>
        <end position="21"/>
    </location>
</feature>
<organism evidence="4">
    <name type="scientific">Tanacetum cinerariifolium</name>
    <name type="common">Dalmatian daisy</name>
    <name type="synonym">Chrysanthemum cinerariifolium</name>
    <dbReference type="NCBI Taxonomy" id="118510"/>
    <lineage>
        <taxon>Eukaryota</taxon>
        <taxon>Viridiplantae</taxon>
        <taxon>Streptophyta</taxon>
        <taxon>Embryophyta</taxon>
        <taxon>Tracheophyta</taxon>
        <taxon>Spermatophyta</taxon>
        <taxon>Magnoliopsida</taxon>
        <taxon>eudicotyledons</taxon>
        <taxon>Gunneridae</taxon>
        <taxon>Pentapetalae</taxon>
        <taxon>asterids</taxon>
        <taxon>campanulids</taxon>
        <taxon>Asterales</taxon>
        <taxon>Asteraceae</taxon>
        <taxon>Asteroideae</taxon>
        <taxon>Anthemideae</taxon>
        <taxon>Anthemidinae</taxon>
        <taxon>Tanacetum</taxon>
    </lineage>
</organism>
<proteinExistence type="predicted"/>
<evidence type="ECO:0000256" key="1">
    <source>
        <dbReference type="SAM" id="Coils"/>
    </source>
</evidence>
<name>A0A6L2JGQ0_TANCI</name>
<feature type="compositionally biased region" description="Low complexity" evidence="2">
    <location>
        <begin position="973"/>
        <end position="986"/>
    </location>
</feature>
<dbReference type="GO" id="GO:0008270">
    <property type="term" value="F:zinc ion binding"/>
    <property type="evidence" value="ECO:0007669"/>
    <property type="project" value="InterPro"/>
</dbReference>
<dbReference type="InterPro" id="IPR005162">
    <property type="entry name" value="Retrotrans_gag_dom"/>
</dbReference>
<gene>
    <name evidence="4" type="ORF">Tci_007917</name>
</gene>
<accession>A0A6L2JGQ0</accession>